<dbReference type="eggNOG" id="ENOG5033A63">
    <property type="taxonomic scope" value="Bacteria"/>
</dbReference>
<name>U2UVJ7_9ACTN</name>
<protein>
    <submittedName>
        <fullName evidence="3">PF11823 family protein</fullName>
    </submittedName>
</protein>
<comment type="caution">
    <text evidence="3">The sequence shown here is derived from an EMBL/GenBank/DDBJ whole genome shotgun (WGS) entry which is preliminary data.</text>
</comment>
<gene>
    <name evidence="3" type="ORF">HMPREF1316_1729</name>
</gene>
<dbReference type="OrthoDB" id="3192849at2"/>
<dbReference type="PATRIC" id="fig|1125712.3.peg.1715"/>
<evidence type="ECO:0000256" key="1">
    <source>
        <dbReference type="SAM" id="SignalP"/>
    </source>
</evidence>
<evidence type="ECO:0000313" key="3">
    <source>
        <dbReference type="EMBL" id="ERL07142.1"/>
    </source>
</evidence>
<accession>U2UVJ7</accession>
<dbReference type="AlphaFoldDB" id="U2UVJ7"/>
<sequence>MAIRRRPQLVISFATTTAAMAAEAYFKEQGLPGRIIPLPREVSAGCGLSWKADLADEATLTEALDVAGIAFSGVHHVTI</sequence>
<feature type="signal peptide" evidence="1">
    <location>
        <begin position="1"/>
        <end position="21"/>
    </location>
</feature>
<organism evidence="3 4">
    <name type="scientific">Olsenella profusa F0195</name>
    <dbReference type="NCBI Taxonomy" id="1125712"/>
    <lineage>
        <taxon>Bacteria</taxon>
        <taxon>Bacillati</taxon>
        <taxon>Actinomycetota</taxon>
        <taxon>Coriobacteriia</taxon>
        <taxon>Coriobacteriales</taxon>
        <taxon>Atopobiaceae</taxon>
        <taxon>Olsenella</taxon>
    </lineage>
</organism>
<feature type="chain" id="PRO_5038595073" evidence="1">
    <location>
        <begin position="22"/>
        <end position="79"/>
    </location>
</feature>
<dbReference type="Proteomes" id="UP000016638">
    <property type="component" value="Unassembled WGS sequence"/>
</dbReference>
<dbReference type="InterPro" id="IPR021778">
    <property type="entry name" value="Se/S_carrier-like"/>
</dbReference>
<feature type="domain" description="Putative Se/S carrier protein-like" evidence="2">
    <location>
        <begin position="9"/>
        <end position="75"/>
    </location>
</feature>
<keyword evidence="4" id="KW-1185">Reference proteome</keyword>
<evidence type="ECO:0000313" key="4">
    <source>
        <dbReference type="Proteomes" id="UP000016638"/>
    </source>
</evidence>
<evidence type="ECO:0000259" key="2">
    <source>
        <dbReference type="Pfam" id="PF11823"/>
    </source>
</evidence>
<dbReference type="Pfam" id="PF11823">
    <property type="entry name" value="Se_S_carrier"/>
    <property type="match status" value="1"/>
</dbReference>
<reference evidence="3 4" key="1">
    <citation type="submission" date="2013-08" db="EMBL/GenBank/DDBJ databases">
        <authorList>
            <person name="Durkin A.S."/>
            <person name="Haft D.R."/>
            <person name="McCorrison J."/>
            <person name="Torralba M."/>
            <person name="Gillis M."/>
            <person name="Haft D.H."/>
            <person name="Methe B."/>
            <person name="Sutton G."/>
            <person name="Nelson K.E."/>
        </authorList>
    </citation>
    <scope>NUCLEOTIDE SEQUENCE [LARGE SCALE GENOMIC DNA]</scope>
    <source>
        <strain evidence="3 4">F0195</strain>
    </source>
</reference>
<keyword evidence="1" id="KW-0732">Signal</keyword>
<dbReference type="STRING" id="1125712.HMPREF1316_1729"/>
<dbReference type="RefSeq" id="WP_021726553.1">
    <property type="nucleotide sequence ID" value="NZ_AWEZ01000060.1"/>
</dbReference>
<dbReference type="EMBL" id="AWEZ01000060">
    <property type="protein sequence ID" value="ERL07142.1"/>
    <property type="molecule type" value="Genomic_DNA"/>
</dbReference>
<proteinExistence type="predicted"/>